<dbReference type="SMART" id="SM00868">
    <property type="entry name" value="zf-AD"/>
    <property type="match status" value="1"/>
</dbReference>
<keyword evidence="4 10" id="KW-0863">Zinc-finger</keyword>
<feature type="domain" description="C2H2-type" evidence="12">
    <location>
        <begin position="177"/>
        <end position="205"/>
    </location>
</feature>
<dbReference type="PROSITE" id="PS51915">
    <property type="entry name" value="ZAD"/>
    <property type="match status" value="1"/>
</dbReference>
<dbReference type="PROSITE" id="PS50157">
    <property type="entry name" value="ZINC_FINGER_C2H2_2"/>
    <property type="match status" value="7"/>
</dbReference>
<proteinExistence type="predicted"/>
<evidence type="ECO:0000313" key="15">
    <source>
        <dbReference type="Proteomes" id="UP000007798"/>
    </source>
</evidence>
<dbReference type="eggNOG" id="KOG1721">
    <property type="taxonomic scope" value="Eukaryota"/>
</dbReference>
<evidence type="ECO:0000256" key="3">
    <source>
        <dbReference type="ARBA" id="ARBA00022737"/>
    </source>
</evidence>
<feature type="binding site" evidence="11">
    <location>
        <position position="21"/>
    </location>
    <ligand>
        <name>Zn(2+)</name>
        <dbReference type="ChEBI" id="CHEBI:29105"/>
    </ligand>
</feature>
<gene>
    <name evidence="14" type="primary">Dwil\GK14371</name>
    <name evidence="14" type="ORF">Dwil_GK14371</name>
</gene>
<dbReference type="SUPFAM" id="SSF57716">
    <property type="entry name" value="Glucocorticoid receptor-like (DNA-binding domain)"/>
    <property type="match status" value="1"/>
</dbReference>
<keyword evidence="2 11" id="KW-0479">Metal-binding</keyword>
<evidence type="ECO:0000256" key="11">
    <source>
        <dbReference type="PROSITE-ProRule" id="PRU01263"/>
    </source>
</evidence>
<evidence type="ECO:0000259" key="12">
    <source>
        <dbReference type="PROSITE" id="PS50157"/>
    </source>
</evidence>
<feature type="domain" description="C2H2-type" evidence="12">
    <location>
        <begin position="316"/>
        <end position="344"/>
    </location>
</feature>
<sequence>MDLKALPKGKIKMKSNWHQWCRLCGCDYPDNLDVFTIQTRNLVMAIGKYFWVDIKKNDELSQYLCRECHNLLEYLISFSEQVHRVQRMFEHLQTDNNLEEQRVEADAKDISEFKCILCSKVYRKATPYKRHLVTLHGICPKDLDNCQCKQCDITFSTVNQLVAHHRTHMTTKEKKDNTCPMCSKVFTTAGALNRHIAGTHNKLTPYTCDICGKAVKTLASLKDHKLVHTDACPFECDVCHRRFKNKARLRVHSDSHTEGYDCDICGMILKTRRTLYTHREVHSDERKCKCEVCGATFKRTKTLKSHLILHTGIRPYKCNFCGAEFANGSNCRMHKRKKHPKELAEEESRRVIRSTRLPLIDDLTEASKRIKTPARKAAIRTNTSKPKKSINPSVIAMEEENEYLLDNLVGEM</sequence>
<dbReference type="Pfam" id="PF00096">
    <property type="entry name" value="zf-C2H2"/>
    <property type="match status" value="5"/>
</dbReference>
<evidence type="ECO:0000256" key="9">
    <source>
        <dbReference type="ARBA" id="ARBA00023242"/>
    </source>
</evidence>
<dbReference type="EMBL" id="CH964272">
    <property type="protein sequence ID" value="EDW84899.2"/>
    <property type="molecule type" value="Genomic_DNA"/>
</dbReference>
<evidence type="ECO:0000256" key="2">
    <source>
        <dbReference type="ARBA" id="ARBA00022723"/>
    </source>
</evidence>
<dbReference type="HOGENOM" id="CLU_002678_94_14_1"/>
<evidence type="ECO:0000256" key="4">
    <source>
        <dbReference type="ARBA" id="ARBA00022771"/>
    </source>
</evidence>
<keyword evidence="6" id="KW-0805">Transcription regulation</keyword>
<reference evidence="14 15" key="1">
    <citation type="journal article" date="2007" name="Nature">
        <title>Evolution of genes and genomes on the Drosophila phylogeny.</title>
        <authorList>
            <consortium name="Drosophila 12 Genomes Consortium"/>
            <person name="Clark A.G."/>
            <person name="Eisen M.B."/>
            <person name="Smith D.R."/>
            <person name="Bergman C.M."/>
            <person name="Oliver B."/>
            <person name="Markow T.A."/>
            <person name="Kaufman T.C."/>
            <person name="Kellis M."/>
            <person name="Gelbart W."/>
            <person name="Iyer V.N."/>
            <person name="Pollard D.A."/>
            <person name="Sackton T.B."/>
            <person name="Larracuente A.M."/>
            <person name="Singh N.D."/>
            <person name="Abad J.P."/>
            <person name="Abt D.N."/>
            <person name="Adryan B."/>
            <person name="Aguade M."/>
            <person name="Akashi H."/>
            <person name="Anderson W.W."/>
            <person name="Aquadro C.F."/>
            <person name="Ardell D.H."/>
            <person name="Arguello R."/>
            <person name="Artieri C.G."/>
            <person name="Barbash D.A."/>
            <person name="Barker D."/>
            <person name="Barsanti P."/>
            <person name="Batterham P."/>
            <person name="Batzoglou S."/>
            <person name="Begun D."/>
            <person name="Bhutkar A."/>
            <person name="Blanco E."/>
            <person name="Bosak S.A."/>
            <person name="Bradley R.K."/>
            <person name="Brand A.D."/>
            <person name="Brent M.R."/>
            <person name="Brooks A.N."/>
            <person name="Brown R.H."/>
            <person name="Butlin R.K."/>
            <person name="Caggese C."/>
            <person name="Calvi B.R."/>
            <person name="Bernardo de Carvalho A."/>
            <person name="Caspi A."/>
            <person name="Castrezana S."/>
            <person name="Celniker S.E."/>
            <person name="Chang J.L."/>
            <person name="Chapple C."/>
            <person name="Chatterji S."/>
            <person name="Chinwalla A."/>
            <person name="Civetta A."/>
            <person name="Clifton S.W."/>
            <person name="Comeron J.M."/>
            <person name="Costello J.C."/>
            <person name="Coyne J.A."/>
            <person name="Daub J."/>
            <person name="David R.G."/>
            <person name="Delcher A.L."/>
            <person name="Delehaunty K."/>
            <person name="Do C.B."/>
            <person name="Ebling H."/>
            <person name="Edwards K."/>
            <person name="Eickbush T."/>
            <person name="Evans J.D."/>
            <person name="Filipski A."/>
            <person name="Findeiss S."/>
            <person name="Freyhult E."/>
            <person name="Fulton L."/>
            <person name="Fulton R."/>
            <person name="Garcia A.C."/>
            <person name="Gardiner A."/>
            <person name="Garfield D.A."/>
            <person name="Garvin B.E."/>
            <person name="Gibson G."/>
            <person name="Gilbert D."/>
            <person name="Gnerre S."/>
            <person name="Godfrey J."/>
            <person name="Good R."/>
            <person name="Gotea V."/>
            <person name="Gravely B."/>
            <person name="Greenberg A.J."/>
            <person name="Griffiths-Jones S."/>
            <person name="Gross S."/>
            <person name="Guigo R."/>
            <person name="Gustafson E.A."/>
            <person name="Haerty W."/>
            <person name="Hahn M.W."/>
            <person name="Halligan D.L."/>
            <person name="Halpern A.L."/>
            <person name="Halter G.M."/>
            <person name="Han M.V."/>
            <person name="Heger A."/>
            <person name="Hillier L."/>
            <person name="Hinrichs A.S."/>
            <person name="Holmes I."/>
            <person name="Hoskins R.A."/>
            <person name="Hubisz M.J."/>
            <person name="Hultmark D."/>
            <person name="Huntley M.A."/>
            <person name="Jaffe D.B."/>
            <person name="Jagadeeshan S."/>
            <person name="Jeck W.R."/>
            <person name="Johnson J."/>
            <person name="Jones C.D."/>
            <person name="Jordan W.C."/>
            <person name="Karpen G.H."/>
            <person name="Kataoka E."/>
            <person name="Keightley P.D."/>
            <person name="Kheradpour P."/>
            <person name="Kirkness E.F."/>
            <person name="Koerich L.B."/>
            <person name="Kristiansen K."/>
            <person name="Kudrna D."/>
            <person name="Kulathinal R.J."/>
            <person name="Kumar S."/>
            <person name="Kwok R."/>
            <person name="Lander E."/>
            <person name="Langley C.H."/>
            <person name="Lapoint R."/>
            <person name="Lazzaro B.P."/>
            <person name="Lee S.J."/>
            <person name="Levesque L."/>
            <person name="Li R."/>
            <person name="Lin C.F."/>
            <person name="Lin M.F."/>
            <person name="Lindblad-Toh K."/>
            <person name="Llopart A."/>
            <person name="Long M."/>
            <person name="Low L."/>
            <person name="Lozovsky E."/>
            <person name="Lu J."/>
            <person name="Luo M."/>
            <person name="Machado C.A."/>
            <person name="Makalowski W."/>
            <person name="Marzo M."/>
            <person name="Matsuda M."/>
            <person name="Matzkin L."/>
            <person name="McAllister B."/>
            <person name="McBride C.S."/>
            <person name="McKernan B."/>
            <person name="McKernan K."/>
            <person name="Mendez-Lago M."/>
            <person name="Minx P."/>
            <person name="Mollenhauer M.U."/>
            <person name="Montooth K."/>
            <person name="Mount S.M."/>
            <person name="Mu X."/>
            <person name="Myers E."/>
            <person name="Negre B."/>
            <person name="Newfeld S."/>
            <person name="Nielsen R."/>
            <person name="Noor M.A."/>
            <person name="O'Grady P."/>
            <person name="Pachter L."/>
            <person name="Papaceit M."/>
            <person name="Parisi M.J."/>
            <person name="Parisi M."/>
            <person name="Parts L."/>
            <person name="Pedersen J.S."/>
            <person name="Pesole G."/>
            <person name="Phillippy A.M."/>
            <person name="Ponting C.P."/>
            <person name="Pop M."/>
            <person name="Porcelli D."/>
            <person name="Powell J.R."/>
            <person name="Prohaska S."/>
            <person name="Pruitt K."/>
            <person name="Puig M."/>
            <person name="Quesneville H."/>
            <person name="Ram K.R."/>
            <person name="Rand D."/>
            <person name="Rasmussen M.D."/>
            <person name="Reed L.K."/>
            <person name="Reenan R."/>
            <person name="Reily A."/>
            <person name="Remington K.A."/>
            <person name="Rieger T.T."/>
            <person name="Ritchie M.G."/>
            <person name="Robin C."/>
            <person name="Rogers Y.H."/>
            <person name="Rohde C."/>
            <person name="Rozas J."/>
            <person name="Rubenfield M.J."/>
            <person name="Ruiz A."/>
            <person name="Russo S."/>
            <person name="Salzberg S.L."/>
            <person name="Sanchez-Gracia A."/>
            <person name="Saranga D.J."/>
            <person name="Sato H."/>
            <person name="Schaeffer S.W."/>
            <person name="Schatz M.C."/>
            <person name="Schlenke T."/>
            <person name="Schwartz R."/>
            <person name="Segarra C."/>
            <person name="Singh R.S."/>
            <person name="Sirot L."/>
            <person name="Sirota M."/>
            <person name="Sisneros N.B."/>
            <person name="Smith C.D."/>
            <person name="Smith T.F."/>
            <person name="Spieth J."/>
            <person name="Stage D.E."/>
            <person name="Stark A."/>
            <person name="Stephan W."/>
            <person name="Strausberg R.L."/>
            <person name="Strempel S."/>
            <person name="Sturgill D."/>
            <person name="Sutton G."/>
            <person name="Sutton G.G."/>
            <person name="Tao W."/>
            <person name="Teichmann S."/>
            <person name="Tobari Y.N."/>
            <person name="Tomimura Y."/>
            <person name="Tsolas J.M."/>
            <person name="Valente V.L."/>
            <person name="Venter E."/>
            <person name="Venter J.C."/>
            <person name="Vicario S."/>
            <person name="Vieira F.G."/>
            <person name="Vilella A.J."/>
            <person name="Villasante A."/>
            <person name="Walenz B."/>
            <person name="Wang J."/>
            <person name="Wasserman M."/>
            <person name="Watts T."/>
            <person name="Wilson D."/>
            <person name="Wilson R.K."/>
            <person name="Wing R.A."/>
            <person name="Wolfner M.F."/>
            <person name="Wong A."/>
            <person name="Wong G.K."/>
            <person name="Wu C.I."/>
            <person name="Wu G."/>
            <person name="Yamamoto D."/>
            <person name="Yang H.P."/>
            <person name="Yang S.P."/>
            <person name="Yorke J.A."/>
            <person name="Yoshida K."/>
            <person name="Zdobnov E."/>
            <person name="Zhang P."/>
            <person name="Zhang Y."/>
            <person name="Zimin A.V."/>
            <person name="Baldwin J."/>
            <person name="Abdouelleil A."/>
            <person name="Abdulkadir J."/>
            <person name="Abebe A."/>
            <person name="Abera B."/>
            <person name="Abreu J."/>
            <person name="Acer S.C."/>
            <person name="Aftuck L."/>
            <person name="Alexander A."/>
            <person name="An P."/>
            <person name="Anderson E."/>
            <person name="Anderson S."/>
            <person name="Arachi H."/>
            <person name="Azer M."/>
            <person name="Bachantsang P."/>
            <person name="Barry A."/>
            <person name="Bayul T."/>
            <person name="Berlin A."/>
            <person name="Bessette D."/>
            <person name="Bloom T."/>
            <person name="Blye J."/>
            <person name="Boguslavskiy L."/>
            <person name="Bonnet C."/>
            <person name="Boukhgalter B."/>
            <person name="Bourzgui I."/>
            <person name="Brown A."/>
            <person name="Cahill P."/>
            <person name="Channer S."/>
            <person name="Cheshatsang Y."/>
            <person name="Chuda L."/>
            <person name="Citroen M."/>
            <person name="Collymore A."/>
            <person name="Cooke P."/>
            <person name="Costello M."/>
            <person name="D'Aco K."/>
            <person name="Daza R."/>
            <person name="De Haan G."/>
            <person name="DeGray S."/>
            <person name="DeMaso C."/>
            <person name="Dhargay N."/>
            <person name="Dooley K."/>
            <person name="Dooley E."/>
            <person name="Doricent M."/>
            <person name="Dorje P."/>
            <person name="Dorjee K."/>
            <person name="Dupes A."/>
            <person name="Elong R."/>
            <person name="Falk J."/>
            <person name="Farina A."/>
            <person name="Faro S."/>
            <person name="Ferguson D."/>
            <person name="Fisher S."/>
            <person name="Foley C.D."/>
            <person name="Franke A."/>
            <person name="Friedrich D."/>
            <person name="Gadbois L."/>
            <person name="Gearin G."/>
            <person name="Gearin C.R."/>
            <person name="Giannoukos G."/>
            <person name="Goode T."/>
            <person name="Graham J."/>
            <person name="Grandbois E."/>
            <person name="Grewal S."/>
            <person name="Gyaltsen K."/>
            <person name="Hafez N."/>
            <person name="Hagos B."/>
            <person name="Hall J."/>
            <person name="Henson C."/>
            <person name="Hollinger A."/>
            <person name="Honan T."/>
            <person name="Huard M.D."/>
            <person name="Hughes L."/>
            <person name="Hurhula B."/>
            <person name="Husby M.E."/>
            <person name="Kamat A."/>
            <person name="Kanga B."/>
            <person name="Kashin S."/>
            <person name="Khazanovich D."/>
            <person name="Kisner P."/>
            <person name="Lance K."/>
            <person name="Lara M."/>
            <person name="Lee W."/>
            <person name="Lennon N."/>
            <person name="Letendre F."/>
            <person name="LeVine R."/>
            <person name="Lipovsky A."/>
            <person name="Liu X."/>
            <person name="Liu J."/>
            <person name="Liu S."/>
            <person name="Lokyitsang T."/>
            <person name="Lokyitsang Y."/>
            <person name="Lubonja R."/>
            <person name="Lui A."/>
            <person name="MacDonald P."/>
            <person name="Magnisalis V."/>
            <person name="Maru K."/>
            <person name="Matthews C."/>
            <person name="McCusker W."/>
            <person name="McDonough S."/>
            <person name="Mehta T."/>
            <person name="Meldrim J."/>
            <person name="Meneus L."/>
            <person name="Mihai O."/>
            <person name="Mihalev A."/>
            <person name="Mihova T."/>
            <person name="Mittelman R."/>
            <person name="Mlenga V."/>
            <person name="Montmayeur A."/>
            <person name="Mulrain L."/>
            <person name="Navidi A."/>
            <person name="Naylor J."/>
            <person name="Negash T."/>
            <person name="Nguyen T."/>
            <person name="Nguyen N."/>
            <person name="Nicol R."/>
            <person name="Norbu C."/>
            <person name="Norbu N."/>
            <person name="Novod N."/>
            <person name="O'Neill B."/>
            <person name="Osman S."/>
            <person name="Markiewicz E."/>
            <person name="Oyono O.L."/>
            <person name="Patti C."/>
            <person name="Phunkhang P."/>
            <person name="Pierre F."/>
            <person name="Priest M."/>
            <person name="Raghuraman S."/>
            <person name="Rege F."/>
            <person name="Reyes R."/>
            <person name="Rise C."/>
            <person name="Rogov P."/>
            <person name="Ross K."/>
            <person name="Ryan E."/>
            <person name="Settipalli S."/>
            <person name="Shea T."/>
            <person name="Sherpa N."/>
            <person name="Shi L."/>
            <person name="Shih D."/>
            <person name="Sparrow T."/>
            <person name="Spaulding J."/>
            <person name="Stalker J."/>
            <person name="Stange-Thomann N."/>
            <person name="Stavropoulos S."/>
            <person name="Stone C."/>
            <person name="Strader C."/>
            <person name="Tesfaye S."/>
            <person name="Thomson T."/>
            <person name="Thoulutsang Y."/>
            <person name="Thoulutsang D."/>
            <person name="Topham K."/>
            <person name="Topping I."/>
            <person name="Tsamla T."/>
            <person name="Vassiliev H."/>
            <person name="Vo A."/>
            <person name="Wangchuk T."/>
            <person name="Wangdi T."/>
            <person name="Weiand M."/>
            <person name="Wilkinson J."/>
            <person name="Wilson A."/>
            <person name="Yadav S."/>
            <person name="Young G."/>
            <person name="Yu Q."/>
            <person name="Zembek L."/>
            <person name="Zhong D."/>
            <person name="Zimmer A."/>
            <person name="Zwirko Z."/>
            <person name="Jaffe D.B."/>
            <person name="Alvarez P."/>
            <person name="Brockman W."/>
            <person name="Butler J."/>
            <person name="Chin C."/>
            <person name="Gnerre S."/>
            <person name="Grabherr M."/>
            <person name="Kleber M."/>
            <person name="Mauceli E."/>
            <person name="MacCallum I."/>
        </authorList>
    </citation>
    <scope>NUCLEOTIDE SEQUENCE [LARGE SCALE GENOMIC DNA]</scope>
    <source>
        <strain evidence="15">Tucson 14030-0811.24</strain>
    </source>
</reference>
<keyword evidence="3" id="KW-0677">Repeat</keyword>
<keyword evidence="9" id="KW-0539">Nucleus</keyword>
<dbReference type="Gene3D" id="3.30.160.60">
    <property type="entry name" value="Classic Zinc Finger"/>
    <property type="match status" value="6"/>
</dbReference>
<feature type="domain" description="C2H2-type" evidence="12">
    <location>
        <begin position="234"/>
        <end position="261"/>
    </location>
</feature>
<protein>
    <submittedName>
        <fullName evidence="14">Uncharacterized protein</fullName>
    </submittedName>
</protein>
<keyword evidence="15" id="KW-1185">Reference proteome</keyword>
<dbReference type="InterPro" id="IPR050331">
    <property type="entry name" value="Zinc_finger"/>
</dbReference>
<keyword evidence="7" id="KW-0238">DNA-binding</keyword>
<keyword evidence="8" id="KW-0804">Transcription</keyword>
<evidence type="ECO:0000313" key="14">
    <source>
        <dbReference type="EMBL" id="EDW84899.2"/>
    </source>
</evidence>
<dbReference type="Proteomes" id="UP000007798">
    <property type="component" value="Unassembled WGS sequence"/>
</dbReference>
<dbReference type="OrthoDB" id="6077919at2759"/>
<dbReference type="PANTHER" id="PTHR16515:SF49">
    <property type="entry name" value="GASTRULA ZINC FINGER PROTEIN XLCGF49.1-LIKE-RELATED"/>
    <property type="match status" value="1"/>
</dbReference>
<evidence type="ECO:0000256" key="6">
    <source>
        <dbReference type="ARBA" id="ARBA00023015"/>
    </source>
</evidence>
<feature type="domain" description="C2H2-type" evidence="12">
    <location>
        <begin position="206"/>
        <end position="233"/>
    </location>
</feature>
<feature type="binding site" evidence="11">
    <location>
        <position position="65"/>
    </location>
    <ligand>
        <name>Zn(2+)</name>
        <dbReference type="ChEBI" id="CHEBI:29105"/>
    </ligand>
</feature>
<dbReference type="PROSITE" id="PS00028">
    <property type="entry name" value="ZINC_FINGER_C2H2_1"/>
    <property type="match status" value="8"/>
</dbReference>
<dbReference type="PANTHER" id="PTHR16515">
    <property type="entry name" value="PR DOMAIN ZINC FINGER PROTEIN"/>
    <property type="match status" value="1"/>
</dbReference>
<dbReference type="Gene3D" id="3.40.1800.20">
    <property type="match status" value="1"/>
</dbReference>
<evidence type="ECO:0000259" key="13">
    <source>
        <dbReference type="PROSITE" id="PS51915"/>
    </source>
</evidence>
<feature type="binding site" evidence="11">
    <location>
        <position position="68"/>
    </location>
    <ligand>
        <name>Zn(2+)</name>
        <dbReference type="ChEBI" id="CHEBI:29105"/>
    </ligand>
</feature>
<dbReference type="AlphaFoldDB" id="B4NIZ7"/>
<dbReference type="InterPro" id="IPR012934">
    <property type="entry name" value="Znf_AD"/>
</dbReference>
<dbReference type="SMART" id="SM00355">
    <property type="entry name" value="ZnF_C2H2"/>
    <property type="match status" value="8"/>
</dbReference>
<accession>B4NIZ7</accession>
<dbReference type="FunCoup" id="B4NIZ7">
    <property type="interactions" value="491"/>
</dbReference>
<organism evidence="14 15">
    <name type="scientific">Drosophila willistoni</name>
    <name type="common">Fruit fly</name>
    <dbReference type="NCBI Taxonomy" id="7260"/>
    <lineage>
        <taxon>Eukaryota</taxon>
        <taxon>Metazoa</taxon>
        <taxon>Ecdysozoa</taxon>
        <taxon>Arthropoda</taxon>
        <taxon>Hexapoda</taxon>
        <taxon>Insecta</taxon>
        <taxon>Pterygota</taxon>
        <taxon>Neoptera</taxon>
        <taxon>Endopterygota</taxon>
        <taxon>Diptera</taxon>
        <taxon>Brachycera</taxon>
        <taxon>Muscomorpha</taxon>
        <taxon>Ephydroidea</taxon>
        <taxon>Drosophilidae</taxon>
        <taxon>Drosophila</taxon>
        <taxon>Sophophora</taxon>
    </lineage>
</organism>
<keyword evidence="5 11" id="KW-0862">Zinc</keyword>
<feature type="domain" description="C2H2-type" evidence="12">
    <location>
        <begin position="260"/>
        <end position="287"/>
    </location>
</feature>
<evidence type="ECO:0000256" key="10">
    <source>
        <dbReference type="PROSITE-ProRule" id="PRU00042"/>
    </source>
</evidence>
<feature type="domain" description="C2H2-type" evidence="12">
    <location>
        <begin position="288"/>
        <end position="315"/>
    </location>
</feature>
<evidence type="ECO:0000256" key="8">
    <source>
        <dbReference type="ARBA" id="ARBA00023163"/>
    </source>
</evidence>
<feature type="domain" description="ZAD" evidence="13">
    <location>
        <begin position="19"/>
        <end position="92"/>
    </location>
</feature>
<evidence type="ECO:0000256" key="5">
    <source>
        <dbReference type="ARBA" id="ARBA00022833"/>
    </source>
</evidence>
<dbReference type="FunFam" id="3.30.160.60:FF:000446">
    <property type="entry name" value="Zinc finger protein"/>
    <property type="match status" value="1"/>
</dbReference>
<feature type="binding site" evidence="11">
    <location>
        <position position="24"/>
    </location>
    <ligand>
        <name>Zn(2+)</name>
        <dbReference type="ChEBI" id="CHEBI:29105"/>
    </ligand>
</feature>
<dbReference type="Pfam" id="PF07776">
    <property type="entry name" value="zf-AD"/>
    <property type="match status" value="1"/>
</dbReference>
<dbReference type="SMR" id="B4NIZ7"/>
<dbReference type="GO" id="GO:0008270">
    <property type="term" value="F:zinc ion binding"/>
    <property type="evidence" value="ECO:0007669"/>
    <property type="project" value="UniProtKB-UniRule"/>
</dbReference>
<dbReference type="InterPro" id="IPR036236">
    <property type="entry name" value="Znf_C2H2_sf"/>
</dbReference>
<dbReference type="InParanoid" id="B4NIZ7"/>
<dbReference type="GO" id="GO:0010468">
    <property type="term" value="P:regulation of gene expression"/>
    <property type="evidence" value="ECO:0007669"/>
    <property type="project" value="TreeGrafter"/>
</dbReference>
<evidence type="ECO:0000256" key="1">
    <source>
        <dbReference type="ARBA" id="ARBA00004123"/>
    </source>
</evidence>
<dbReference type="GO" id="GO:0005634">
    <property type="term" value="C:nucleus"/>
    <property type="evidence" value="ECO:0007669"/>
    <property type="project" value="UniProtKB-SubCell"/>
</dbReference>
<comment type="subcellular location">
    <subcellularLocation>
        <location evidence="1">Nucleus</location>
    </subcellularLocation>
</comment>
<evidence type="ECO:0000256" key="7">
    <source>
        <dbReference type="ARBA" id="ARBA00023125"/>
    </source>
</evidence>
<feature type="domain" description="C2H2-type" evidence="12">
    <location>
        <begin position="146"/>
        <end position="173"/>
    </location>
</feature>
<dbReference type="SUPFAM" id="SSF57667">
    <property type="entry name" value="beta-beta-alpha zinc fingers"/>
    <property type="match status" value="4"/>
</dbReference>
<dbReference type="InterPro" id="IPR013087">
    <property type="entry name" value="Znf_C2H2_type"/>
</dbReference>
<name>B4NIZ7_DROWI</name>